<dbReference type="InterPro" id="IPR004045">
    <property type="entry name" value="Glutathione_S-Trfase_N"/>
</dbReference>
<dbReference type="EC" id="2.5.1.18" evidence="2"/>
<dbReference type="InterPro" id="IPR004046">
    <property type="entry name" value="GST_C"/>
</dbReference>
<dbReference type="InterPro" id="IPR036282">
    <property type="entry name" value="Glutathione-S-Trfase_C_sf"/>
</dbReference>
<dbReference type="Pfam" id="PF02798">
    <property type="entry name" value="GST_N"/>
    <property type="match status" value="1"/>
</dbReference>
<accession>A0A4R0RRS2</accession>
<evidence type="ECO:0000256" key="3">
    <source>
        <dbReference type="ARBA" id="ARBA00022679"/>
    </source>
</evidence>
<evidence type="ECO:0000313" key="8">
    <source>
        <dbReference type="Proteomes" id="UP000292702"/>
    </source>
</evidence>
<dbReference type="EMBL" id="RWJN01000004">
    <property type="protein sequence ID" value="TCD71610.1"/>
    <property type="molecule type" value="Genomic_DNA"/>
</dbReference>
<keyword evidence="8" id="KW-1185">Reference proteome</keyword>
<feature type="domain" description="GST C-terminal" evidence="6">
    <location>
        <begin position="92"/>
        <end position="221"/>
    </location>
</feature>
<comment type="similarity">
    <text evidence="1">Belongs to the GST superfamily. Phi family.</text>
</comment>
<dbReference type="PROSITE" id="PS50404">
    <property type="entry name" value="GST_NTER"/>
    <property type="match status" value="1"/>
</dbReference>
<evidence type="ECO:0000256" key="1">
    <source>
        <dbReference type="ARBA" id="ARBA00010128"/>
    </source>
</evidence>
<dbReference type="CDD" id="cd03053">
    <property type="entry name" value="GST_N_Phi"/>
    <property type="match status" value="1"/>
</dbReference>
<dbReference type="InterPro" id="IPR036249">
    <property type="entry name" value="Thioredoxin-like_sf"/>
</dbReference>
<organism evidence="7 8">
    <name type="scientific">Steccherinum ochraceum</name>
    <dbReference type="NCBI Taxonomy" id="92696"/>
    <lineage>
        <taxon>Eukaryota</taxon>
        <taxon>Fungi</taxon>
        <taxon>Dikarya</taxon>
        <taxon>Basidiomycota</taxon>
        <taxon>Agaricomycotina</taxon>
        <taxon>Agaricomycetes</taxon>
        <taxon>Polyporales</taxon>
        <taxon>Steccherinaceae</taxon>
        <taxon>Steccherinum</taxon>
    </lineage>
</organism>
<protein>
    <recommendedName>
        <fullName evidence="2">glutathione transferase</fullName>
        <ecNumber evidence="2">2.5.1.18</ecNumber>
    </recommendedName>
</protein>
<dbReference type="SFLD" id="SFLDG00358">
    <property type="entry name" value="Main_(cytGST)"/>
    <property type="match status" value="1"/>
</dbReference>
<dbReference type="InterPro" id="IPR040079">
    <property type="entry name" value="Glutathione_S-Trfase"/>
</dbReference>
<evidence type="ECO:0000259" key="5">
    <source>
        <dbReference type="PROSITE" id="PS50404"/>
    </source>
</evidence>
<proteinExistence type="inferred from homology"/>
<dbReference type="Pfam" id="PF00043">
    <property type="entry name" value="GST_C"/>
    <property type="match status" value="1"/>
</dbReference>
<evidence type="ECO:0000256" key="4">
    <source>
        <dbReference type="ARBA" id="ARBA00047960"/>
    </source>
</evidence>
<dbReference type="PANTHER" id="PTHR43900:SF3">
    <property type="entry name" value="GLUTATHIONE S-TRANSFERASE RHO"/>
    <property type="match status" value="1"/>
</dbReference>
<dbReference type="SUPFAM" id="SSF52833">
    <property type="entry name" value="Thioredoxin-like"/>
    <property type="match status" value="1"/>
</dbReference>
<keyword evidence="3" id="KW-0808">Transferase</keyword>
<dbReference type="STRING" id="92696.A0A4R0RRS2"/>
<dbReference type="Proteomes" id="UP000292702">
    <property type="component" value="Unassembled WGS sequence"/>
</dbReference>
<dbReference type="FunFam" id="3.40.30.10:FF:000016">
    <property type="entry name" value="Glutathione S-transferase F2"/>
    <property type="match status" value="1"/>
</dbReference>
<dbReference type="GO" id="GO:0043295">
    <property type="term" value="F:glutathione binding"/>
    <property type="evidence" value="ECO:0007669"/>
    <property type="project" value="TreeGrafter"/>
</dbReference>
<dbReference type="SFLD" id="SFLDS00019">
    <property type="entry name" value="Glutathione_Transferase_(cytos"/>
    <property type="match status" value="1"/>
</dbReference>
<dbReference type="AlphaFoldDB" id="A0A4R0RRS2"/>
<dbReference type="GO" id="GO:0004364">
    <property type="term" value="F:glutathione transferase activity"/>
    <property type="evidence" value="ECO:0007669"/>
    <property type="project" value="UniProtKB-EC"/>
</dbReference>
<reference evidence="7 8" key="1">
    <citation type="submission" date="2018-11" db="EMBL/GenBank/DDBJ databases">
        <title>Genome assembly of Steccherinum ochraceum LE-BIN_3174, the white-rot fungus of the Steccherinaceae family (The Residual Polyporoid clade, Polyporales, Basidiomycota).</title>
        <authorList>
            <person name="Fedorova T.V."/>
            <person name="Glazunova O.A."/>
            <person name="Landesman E.O."/>
            <person name="Moiseenko K.V."/>
            <person name="Psurtseva N.V."/>
            <person name="Savinova O.S."/>
            <person name="Shakhova N.V."/>
            <person name="Tyazhelova T.V."/>
            <person name="Vasina D.V."/>
        </authorList>
    </citation>
    <scope>NUCLEOTIDE SEQUENCE [LARGE SCALE GENOMIC DNA]</scope>
    <source>
        <strain evidence="7 8">LE-BIN_3174</strain>
    </source>
</reference>
<dbReference type="GO" id="GO:0005737">
    <property type="term" value="C:cytoplasm"/>
    <property type="evidence" value="ECO:0007669"/>
    <property type="project" value="TreeGrafter"/>
</dbReference>
<feature type="domain" description="GST N-terminal" evidence="5">
    <location>
        <begin position="1"/>
        <end position="84"/>
    </location>
</feature>
<dbReference type="Gene3D" id="1.20.1050.10">
    <property type="match status" value="1"/>
</dbReference>
<dbReference type="SUPFAM" id="SSF47616">
    <property type="entry name" value="GST C-terminal domain-like"/>
    <property type="match status" value="1"/>
</dbReference>
<dbReference type="SFLD" id="SFLDG01154">
    <property type="entry name" value="Main.5:_Phi-like"/>
    <property type="match status" value="1"/>
</dbReference>
<dbReference type="GO" id="GO:0006749">
    <property type="term" value="P:glutathione metabolic process"/>
    <property type="evidence" value="ECO:0007669"/>
    <property type="project" value="TreeGrafter"/>
</dbReference>
<dbReference type="Gene3D" id="3.40.30.10">
    <property type="entry name" value="Glutaredoxin"/>
    <property type="match status" value="1"/>
</dbReference>
<evidence type="ECO:0000259" key="6">
    <source>
        <dbReference type="PROSITE" id="PS50405"/>
    </source>
</evidence>
<dbReference type="OrthoDB" id="249703at2759"/>
<dbReference type="PANTHER" id="PTHR43900">
    <property type="entry name" value="GLUTATHIONE S-TRANSFERASE RHO"/>
    <property type="match status" value="1"/>
</dbReference>
<dbReference type="InterPro" id="IPR010987">
    <property type="entry name" value="Glutathione-S-Trfase_C-like"/>
</dbReference>
<comment type="caution">
    <text evidence="7">The sequence shown here is derived from an EMBL/GenBank/DDBJ whole genome shotgun (WGS) entry which is preliminary data.</text>
</comment>
<name>A0A4R0RRS2_9APHY</name>
<comment type="catalytic activity">
    <reaction evidence="4">
        <text>RX + glutathione = an S-substituted glutathione + a halide anion + H(+)</text>
        <dbReference type="Rhea" id="RHEA:16437"/>
        <dbReference type="ChEBI" id="CHEBI:15378"/>
        <dbReference type="ChEBI" id="CHEBI:16042"/>
        <dbReference type="ChEBI" id="CHEBI:17792"/>
        <dbReference type="ChEBI" id="CHEBI:57925"/>
        <dbReference type="ChEBI" id="CHEBI:90779"/>
        <dbReference type="EC" id="2.5.1.18"/>
    </reaction>
</comment>
<dbReference type="FunFam" id="1.20.1050.10:FF:000004">
    <property type="entry name" value="Glutathione S-transferase F2"/>
    <property type="match status" value="1"/>
</dbReference>
<sequence length="221" mass="25215">MTIQIYGFPFSVSVRRVLVALKELDVPYELVNVDVTKGENRAPEVLAVQPFGQIPYLRDTEDDFTLYESRAIARYIVDKYDKDGKSGLIPKGLKAAAKFEQAVSVELTKYDPHVMELAFELYVKPSFFKQEPDEAAVTKHRTALEKTLDVYENVLKKQKYLAGDSITLADLFHLPLGTLLIESAQFDILTIDQRPNVQRWWKDMSSRPAWDVVKADNSPFP</sequence>
<dbReference type="GO" id="GO:0009636">
    <property type="term" value="P:response to toxic substance"/>
    <property type="evidence" value="ECO:0007669"/>
    <property type="project" value="UniProtKB-ARBA"/>
</dbReference>
<evidence type="ECO:0000256" key="2">
    <source>
        <dbReference type="ARBA" id="ARBA00012452"/>
    </source>
</evidence>
<dbReference type="PROSITE" id="PS50405">
    <property type="entry name" value="GST_CTER"/>
    <property type="match status" value="1"/>
</dbReference>
<evidence type="ECO:0000313" key="7">
    <source>
        <dbReference type="EMBL" id="TCD71610.1"/>
    </source>
</evidence>
<gene>
    <name evidence="7" type="ORF">EIP91_007357</name>
</gene>